<dbReference type="EMBL" id="CAINUL010000017">
    <property type="protein sequence ID" value="CAD0114329.1"/>
    <property type="molecule type" value="Genomic_DNA"/>
</dbReference>
<accession>A0A9N8KV27</accession>
<dbReference type="OrthoDB" id="3915570at2759"/>
<evidence type="ECO:0000313" key="2">
    <source>
        <dbReference type="Proteomes" id="UP000745764"/>
    </source>
</evidence>
<gene>
    <name evidence="1" type="ORF">AWRI4620_LOCUS8584</name>
</gene>
<name>A0A9N8KV27_9PEZI</name>
<evidence type="ECO:0000313" key="1">
    <source>
        <dbReference type="EMBL" id="CAD0114329.1"/>
    </source>
</evidence>
<dbReference type="Proteomes" id="UP000745764">
    <property type="component" value="Unassembled WGS sequence"/>
</dbReference>
<sequence>MKIPTFFLRTNTRLLIFQAFVAWICIRCHNLPIPSTVGFVLTSALGQYVSTAKAILDSRYGFVLPWEATFFLPAALDAYIIDSMPELAILLGTSPCDERVAKRDPVTSMCIQEIAYQCYHYADVYAHKTKNKTSLQVMEACWEKYHTDVRAARKHHDLGHKYEPATLMQLIGCVQVVEYWEKKSEKCGRIQPIRHCIASLGAWDFVADLREKNPHLVKEPKTGKETTIEGVEGTTKEPQVEAVTVKW</sequence>
<reference evidence="1" key="1">
    <citation type="submission" date="2020-06" db="EMBL/GenBank/DDBJ databases">
        <authorList>
            <person name="Onetto C."/>
        </authorList>
    </citation>
    <scope>NUCLEOTIDE SEQUENCE</scope>
</reference>
<protein>
    <submittedName>
        <fullName evidence="1">Uncharacterized protein</fullName>
    </submittedName>
</protein>
<organism evidence="1 2">
    <name type="scientific">Aureobasidium uvarum</name>
    <dbReference type="NCBI Taxonomy" id="2773716"/>
    <lineage>
        <taxon>Eukaryota</taxon>
        <taxon>Fungi</taxon>
        <taxon>Dikarya</taxon>
        <taxon>Ascomycota</taxon>
        <taxon>Pezizomycotina</taxon>
        <taxon>Dothideomycetes</taxon>
        <taxon>Dothideomycetidae</taxon>
        <taxon>Dothideales</taxon>
        <taxon>Saccotheciaceae</taxon>
        <taxon>Aureobasidium</taxon>
    </lineage>
</organism>
<comment type="caution">
    <text evidence="1">The sequence shown here is derived from an EMBL/GenBank/DDBJ whole genome shotgun (WGS) entry which is preliminary data.</text>
</comment>
<dbReference type="AlphaFoldDB" id="A0A9N8KV27"/>
<proteinExistence type="predicted"/>
<keyword evidence="2" id="KW-1185">Reference proteome</keyword>